<evidence type="ECO:0000313" key="3">
    <source>
        <dbReference type="EMBL" id="ESO03131.1"/>
    </source>
</evidence>
<evidence type="ECO:0000256" key="2">
    <source>
        <dbReference type="SAM" id="Phobius"/>
    </source>
</evidence>
<dbReference type="HOGENOM" id="CLU_1919318_0_0_1"/>
<protein>
    <submittedName>
        <fullName evidence="3 4">Uncharacterized protein</fullName>
    </submittedName>
</protein>
<dbReference type="Proteomes" id="UP000015101">
    <property type="component" value="Unassembled WGS sequence"/>
</dbReference>
<dbReference type="AlphaFoldDB" id="T1F7H8"/>
<evidence type="ECO:0000256" key="1">
    <source>
        <dbReference type="SAM" id="MobiDB-lite"/>
    </source>
</evidence>
<dbReference type="GeneID" id="20204777"/>
<dbReference type="CTD" id="20204777"/>
<dbReference type="EnsemblMetazoa" id="HelroT174023">
    <property type="protein sequence ID" value="HelroP174023"/>
    <property type="gene ID" value="HelroG174023"/>
</dbReference>
<feature type="compositionally biased region" description="Acidic residues" evidence="1">
    <location>
        <begin position="1"/>
        <end position="30"/>
    </location>
</feature>
<reference evidence="3 5" key="2">
    <citation type="journal article" date="2013" name="Nature">
        <title>Insights into bilaterian evolution from three spiralian genomes.</title>
        <authorList>
            <person name="Simakov O."/>
            <person name="Marletaz F."/>
            <person name="Cho S.J."/>
            <person name="Edsinger-Gonzales E."/>
            <person name="Havlak P."/>
            <person name="Hellsten U."/>
            <person name="Kuo D.H."/>
            <person name="Larsson T."/>
            <person name="Lv J."/>
            <person name="Arendt D."/>
            <person name="Savage R."/>
            <person name="Osoegawa K."/>
            <person name="de Jong P."/>
            <person name="Grimwood J."/>
            <person name="Chapman J.A."/>
            <person name="Shapiro H."/>
            <person name="Aerts A."/>
            <person name="Otillar R.P."/>
            <person name="Terry A.Y."/>
            <person name="Boore J.L."/>
            <person name="Grigoriev I.V."/>
            <person name="Lindberg D.R."/>
            <person name="Seaver E.C."/>
            <person name="Weisblat D.A."/>
            <person name="Putnam N.H."/>
            <person name="Rokhsar D.S."/>
        </authorList>
    </citation>
    <scope>NUCLEOTIDE SEQUENCE</scope>
</reference>
<evidence type="ECO:0000313" key="5">
    <source>
        <dbReference type="Proteomes" id="UP000015101"/>
    </source>
</evidence>
<keyword evidence="5" id="KW-1185">Reference proteome</keyword>
<dbReference type="EMBL" id="AMQM01004792">
    <property type="status" value="NOT_ANNOTATED_CDS"/>
    <property type="molecule type" value="Genomic_DNA"/>
</dbReference>
<keyword evidence="2" id="KW-0812">Transmembrane</keyword>
<gene>
    <name evidence="4" type="primary">20204777</name>
    <name evidence="3" type="ORF">HELRODRAFT_174023</name>
</gene>
<accession>T1F7H8</accession>
<organism evidence="4 5">
    <name type="scientific">Helobdella robusta</name>
    <name type="common">Californian leech</name>
    <dbReference type="NCBI Taxonomy" id="6412"/>
    <lineage>
        <taxon>Eukaryota</taxon>
        <taxon>Metazoa</taxon>
        <taxon>Spiralia</taxon>
        <taxon>Lophotrochozoa</taxon>
        <taxon>Annelida</taxon>
        <taxon>Clitellata</taxon>
        <taxon>Hirudinea</taxon>
        <taxon>Rhynchobdellida</taxon>
        <taxon>Glossiphoniidae</taxon>
        <taxon>Helobdella</taxon>
    </lineage>
</organism>
<reference evidence="4" key="3">
    <citation type="submission" date="2015-06" db="UniProtKB">
        <authorList>
            <consortium name="EnsemblMetazoa"/>
        </authorList>
    </citation>
    <scope>IDENTIFICATION</scope>
</reference>
<dbReference type="RefSeq" id="XP_009018824.1">
    <property type="nucleotide sequence ID" value="XM_009020576.1"/>
</dbReference>
<feature type="transmembrane region" description="Helical" evidence="2">
    <location>
        <begin position="63"/>
        <end position="86"/>
    </location>
</feature>
<keyword evidence="2" id="KW-0472">Membrane</keyword>
<name>T1F7H8_HELRO</name>
<sequence>MEEEDEDDEDEDEDDCEEDEDEGEEDEDETRADPDNFKGGSCFPAMFMFLLENVYAIVYCSKYFIACFSFIPSISYAFALGTYVDIIAKTGKRQKIEEDGGEDGEKILPSWVGRQQMMMISHSSFCLCQCIQ</sequence>
<feature type="region of interest" description="Disordered" evidence="1">
    <location>
        <begin position="1"/>
        <end position="37"/>
    </location>
</feature>
<reference evidence="5" key="1">
    <citation type="submission" date="2012-12" db="EMBL/GenBank/DDBJ databases">
        <authorList>
            <person name="Hellsten U."/>
            <person name="Grimwood J."/>
            <person name="Chapman J.A."/>
            <person name="Shapiro H."/>
            <person name="Aerts A."/>
            <person name="Otillar R.P."/>
            <person name="Terry A.Y."/>
            <person name="Boore J.L."/>
            <person name="Simakov O."/>
            <person name="Marletaz F."/>
            <person name="Cho S.-J."/>
            <person name="Edsinger-Gonzales E."/>
            <person name="Havlak P."/>
            <person name="Kuo D.-H."/>
            <person name="Larsson T."/>
            <person name="Lv J."/>
            <person name="Arendt D."/>
            <person name="Savage R."/>
            <person name="Osoegawa K."/>
            <person name="de Jong P."/>
            <person name="Lindberg D.R."/>
            <person name="Seaver E.C."/>
            <person name="Weisblat D.A."/>
            <person name="Putnam N.H."/>
            <person name="Grigoriev I.V."/>
            <person name="Rokhsar D.S."/>
        </authorList>
    </citation>
    <scope>NUCLEOTIDE SEQUENCE</scope>
</reference>
<evidence type="ECO:0000313" key="4">
    <source>
        <dbReference type="EnsemblMetazoa" id="HelroP174023"/>
    </source>
</evidence>
<dbReference type="InParanoid" id="T1F7H8"/>
<keyword evidence="2" id="KW-1133">Transmembrane helix</keyword>
<proteinExistence type="predicted"/>
<dbReference type="EMBL" id="KB096676">
    <property type="protein sequence ID" value="ESO03131.1"/>
    <property type="molecule type" value="Genomic_DNA"/>
</dbReference>
<dbReference type="KEGG" id="hro:HELRODRAFT_174023"/>